<evidence type="ECO:0000259" key="15">
    <source>
        <dbReference type="PROSITE" id="PS51751"/>
    </source>
</evidence>
<keyword evidence="12 16" id="KW-0413">Isomerase</keyword>
<dbReference type="Pfam" id="PF05241">
    <property type="entry name" value="EBP"/>
    <property type="match status" value="1"/>
</dbReference>
<comment type="subcellular location">
    <subcellularLocation>
        <location evidence="1">Membrane</location>
        <topology evidence="1">Multi-pass membrane protein</topology>
    </subcellularLocation>
</comment>
<evidence type="ECO:0000256" key="9">
    <source>
        <dbReference type="ARBA" id="ARBA00023136"/>
    </source>
</evidence>
<organism evidence="16 17">
    <name type="scientific">Upupa epops</name>
    <name type="common">Eurasian hoopoe</name>
    <dbReference type="NCBI Taxonomy" id="57439"/>
    <lineage>
        <taxon>Eukaryota</taxon>
        <taxon>Metazoa</taxon>
        <taxon>Chordata</taxon>
        <taxon>Craniata</taxon>
        <taxon>Vertebrata</taxon>
        <taxon>Euteleostomi</taxon>
        <taxon>Archelosauria</taxon>
        <taxon>Archosauria</taxon>
        <taxon>Dinosauria</taxon>
        <taxon>Saurischia</taxon>
        <taxon>Theropoda</taxon>
        <taxon>Coelurosauria</taxon>
        <taxon>Aves</taxon>
        <taxon>Neognathae</taxon>
        <taxon>Neoaves</taxon>
        <taxon>Telluraves</taxon>
        <taxon>Coraciimorphae</taxon>
        <taxon>Bucerotiformes</taxon>
        <taxon>Upupidae</taxon>
        <taxon>Upupa</taxon>
    </lineage>
</organism>
<comment type="similarity">
    <text evidence="2">Belongs to the EBP family.</text>
</comment>
<keyword evidence="11" id="KW-0753">Steroid metabolism</keyword>
<evidence type="ECO:0000313" key="16">
    <source>
        <dbReference type="EMBL" id="NWU98909.1"/>
    </source>
</evidence>
<comment type="caution">
    <text evidence="16">The sequence shown here is derived from an EMBL/GenBank/DDBJ whole genome shotgun (WGS) entry which is preliminary data.</text>
</comment>
<feature type="non-terminal residue" evidence="16">
    <location>
        <position position="221"/>
    </location>
</feature>
<dbReference type="InterPro" id="IPR007905">
    <property type="entry name" value="EBP"/>
</dbReference>
<dbReference type="EMBL" id="VZRI01011002">
    <property type="protein sequence ID" value="NWU98909.1"/>
    <property type="molecule type" value="Genomic_DNA"/>
</dbReference>
<feature type="non-terminal residue" evidence="16">
    <location>
        <position position="1"/>
    </location>
</feature>
<dbReference type="GO" id="GO:0000247">
    <property type="term" value="F:C-8 sterol isomerase activity"/>
    <property type="evidence" value="ECO:0007669"/>
    <property type="project" value="TreeGrafter"/>
</dbReference>
<keyword evidence="6 13" id="KW-1133">Transmembrane helix</keyword>
<keyword evidence="10" id="KW-1207">Sterol metabolism</keyword>
<dbReference type="OrthoDB" id="58557at2759"/>
<dbReference type="GO" id="GO:0004769">
    <property type="term" value="F:steroid Delta-isomerase activity"/>
    <property type="evidence" value="ECO:0007669"/>
    <property type="project" value="TreeGrafter"/>
</dbReference>
<dbReference type="PANTHER" id="PTHR14207">
    <property type="entry name" value="STEROL ISOMERASE"/>
    <property type="match status" value="1"/>
</dbReference>
<name>A0A7K6BBT2_UPUEP</name>
<evidence type="ECO:0000256" key="1">
    <source>
        <dbReference type="ARBA" id="ARBA00004141"/>
    </source>
</evidence>
<evidence type="ECO:0000313" key="17">
    <source>
        <dbReference type="Proteomes" id="UP000544127"/>
    </source>
</evidence>
<reference evidence="16 17" key="1">
    <citation type="submission" date="2019-09" db="EMBL/GenBank/DDBJ databases">
        <title>Bird 10,000 Genomes (B10K) Project - Family phase.</title>
        <authorList>
            <person name="Zhang G."/>
        </authorList>
    </citation>
    <scope>NUCLEOTIDE SEQUENCE [LARGE SCALE GENOMIC DNA]</scope>
    <source>
        <strain evidence="16">B10K-DU-012-37</strain>
    </source>
</reference>
<evidence type="ECO:0000256" key="10">
    <source>
        <dbReference type="ARBA" id="ARBA00023166"/>
    </source>
</evidence>
<evidence type="ECO:0000256" key="11">
    <source>
        <dbReference type="ARBA" id="ARBA00023221"/>
    </source>
</evidence>
<dbReference type="InterPro" id="IPR033118">
    <property type="entry name" value="EXPERA"/>
</dbReference>
<keyword evidence="3" id="KW-0444">Lipid biosynthesis</keyword>
<evidence type="ECO:0000256" key="4">
    <source>
        <dbReference type="ARBA" id="ARBA00022692"/>
    </source>
</evidence>
<gene>
    <name evidence="16" type="primary">Ebp</name>
    <name evidence="16" type="ORF">UPUEPO_R14627</name>
</gene>
<feature type="domain" description="EXPERA" evidence="15">
    <location>
        <begin position="63"/>
        <end position="206"/>
    </location>
</feature>
<keyword evidence="5" id="KW-0752">Steroid biosynthesis</keyword>
<protein>
    <submittedName>
        <fullName evidence="16">EBP isomerase</fullName>
    </submittedName>
</protein>
<dbReference type="GO" id="GO:0005783">
    <property type="term" value="C:endoplasmic reticulum"/>
    <property type="evidence" value="ECO:0007669"/>
    <property type="project" value="TreeGrafter"/>
</dbReference>
<feature type="transmembrane region" description="Helical" evidence="14">
    <location>
        <begin position="26"/>
        <end position="50"/>
    </location>
</feature>
<evidence type="ECO:0000256" key="2">
    <source>
        <dbReference type="ARBA" id="ARBA00008337"/>
    </source>
</evidence>
<evidence type="ECO:0000256" key="3">
    <source>
        <dbReference type="ARBA" id="ARBA00022516"/>
    </source>
</evidence>
<accession>A0A7K6BBT2</accession>
<dbReference type="GO" id="GO:0047750">
    <property type="term" value="F:cholestenol delta-isomerase activity"/>
    <property type="evidence" value="ECO:0007669"/>
    <property type="project" value="InterPro"/>
</dbReference>
<keyword evidence="17" id="KW-1185">Reference proteome</keyword>
<feature type="transmembrane region" description="Helical" evidence="14">
    <location>
        <begin position="127"/>
        <end position="144"/>
    </location>
</feature>
<dbReference type="GO" id="GO:0006695">
    <property type="term" value="P:cholesterol biosynthetic process"/>
    <property type="evidence" value="ECO:0007669"/>
    <property type="project" value="TreeGrafter"/>
</dbReference>
<evidence type="ECO:0000256" key="6">
    <source>
        <dbReference type="ARBA" id="ARBA00022989"/>
    </source>
</evidence>
<evidence type="ECO:0000256" key="5">
    <source>
        <dbReference type="ARBA" id="ARBA00022955"/>
    </source>
</evidence>
<dbReference type="PROSITE" id="PS51751">
    <property type="entry name" value="EXPERA"/>
    <property type="match status" value="1"/>
</dbReference>
<evidence type="ECO:0000256" key="8">
    <source>
        <dbReference type="ARBA" id="ARBA00023098"/>
    </source>
</evidence>
<dbReference type="GO" id="GO:0016020">
    <property type="term" value="C:membrane"/>
    <property type="evidence" value="ECO:0007669"/>
    <property type="project" value="UniProtKB-SubCell"/>
</dbReference>
<keyword evidence="8" id="KW-0443">Lipid metabolism</keyword>
<evidence type="ECO:0000256" key="14">
    <source>
        <dbReference type="SAM" id="Phobius"/>
    </source>
</evidence>
<dbReference type="PANTHER" id="PTHR14207:SF0">
    <property type="entry name" value="3-BETA-HYDROXYSTEROID-DELTA(8),DELTA(7)-ISOMERASE"/>
    <property type="match status" value="1"/>
</dbReference>
<evidence type="ECO:0000256" key="13">
    <source>
        <dbReference type="PROSITE-ProRule" id="PRU01087"/>
    </source>
</evidence>
<dbReference type="AlphaFoldDB" id="A0A7K6BBT2"/>
<feature type="transmembrane region" description="Helical" evidence="14">
    <location>
        <begin position="151"/>
        <end position="173"/>
    </location>
</feature>
<keyword evidence="4 13" id="KW-0812">Transmembrane</keyword>
<keyword evidence="9 13" id="KW-0472">Membrane</keyword>
<evidence type="ECO:0000256" key="12">
    <source>
        <dbReference type="ARBA" id="ARBA00023235"/>
    </source>
</evidence>
<sequence length="221" mass="23941">METPPPPPHPYWPRSLVLPGYVPADWPGWQCAGAVAAAGAGLMALGWALGGTKGRGGASRSSVRRLALGWFLLCAGIHGVLEGYFSLQHRGLPAATGLLADIFSGCMWGHSQHPSRSDGFTVAMESVTAWVWGPLSLVTVLAFLRQHPSRYILQLLVSLGQLYGDVLYFMTAAQDGWVHSDPRPLYFWGYFVAINGIWLLVPMALLLDAGCQLAKAQRLLD</sequence>
<dbReference type="Proteomes" id="UP000544127">
    <property type="component" value="Unassembled WGS sequence"/>
</dbReference>
<feature type="transmembrane region" description="Helical" evidence="14">
    <location>
        <begin position="185"/>
        <end position="207"/>
    </location>
</feature>
<evidence type="ECO:0000256" key="7">
    <source>
        <dbReference type="ARBA" id="ARBA00023011"/>
    </source>
</evidence>
<proteinExistence type="inferred from homology"/>
<keyword evidence="7" id="KW-0756">Sterol biosynthesis</keyword>
<feature type="transmembrane region" description="Helical" evidence="14">
    <location>
        <begin position="62"/>
        <end position="81"/>
    </location>
</feature>